<dbReference type="InterPro" id="IPR050834">
    <property type="entry name" value="Glycosyltransf_2"/>
</dbReference>
<dbReference type="STRING" id="1401.BK123_30445"/>
<dbReference type="PANTHER" id="PTHR43685">
    <property type="entry name" value="GLYCOSYLTRANSFERASE"/>
    <property type="match status" value="1"/>
</dbReference>
<dbReference type="InterPro" id="IPR029044">
    <property type="entry name" value="Nucleotide-diphossugar_trans"/>
</dbReference>
<comment type="caution">
    <text evidence="2">The sequence shown here is derived from an EMBL/GenBank/DDBJ whole genome shotgun (WGS) entry which is preliminary data.</text>
</comment>
<dbReference type="AlphaFoldDB" id="A0A1R1ASS1"/>
<feature type="domain" description="Glycosyltransferase 2-like" evidence="1">
    <location>
        <begin position="16"/>
        <end position="149"/>
    </location>
</feature>
<dbReference type="Pfam" id="PF00535">
    <property type="entry name" value="Glycos_transf_2"/>
    <property type="match status" value="1"/>
</dbReference>
<sequence length="246" mass="28369">MAASFKNSSTPQGVSVITCTNRPNYIKNLFRNFTRQSHSKKELVIVINDSSIALSPYQQLANKHRNIQVYRMPEHVTLGACLNYAVSKTRYSIIAKFDDDDYYAPHYLSDSLKSLRRSNADIIGKRAHYMYLQGSKTLILRFPNDENRSVTKLPGATLMFKKNVHNKVRFPNQNVGEDDLFCMRSKSKGYRIYSGDKYHFAAVRRKNVSSHTWVISDKELTNNHPKVPYVKDYKTFVQRKSGGDRT</sequence>
<dbReference type="GO" id="GO:0016740">
    <property type="term" value="F:transferase activity"/>
    <property type="evidence" value="ECO:0007669"/>
    <property type="project" value="UniProtKB-KW"/>
</dbReference>
<accession>A0A1R1ASS1</accession>
<evidence type="ECO:0000259" key="1">
    <source>
        <dbReference type="Pfam" id="PF00535"/>
    </source>
</evidence>
<dbReference type="SUPFAM" id="SSF53448">
    <property type="entry name" value="Nucleotide-diphospho-sugar transferases"/>
    <property type="match status" value="1"/>
</dbReference>
<reference evidence="2 3" key="1">
    <citation type="submission" date="2016-11" db="EMBL/GenBank/DDBJ databases">
        <title>Paenibacillus species isolates.</title>
        <authorList>
            <person name="Beno S.M."/>
        </authorList>
    </citation>
    <scope>NUCLEOTIDE SEQUENCE [LARGE SCALE GENOMIC DNA]</scope>
    <source>
        <strain evidence="2 3">FSL F4-0100</strain>
    </source>
</reference>
<keyword evidence="2" id="KW-0808">Transferase</keyword>
<evidence type="ECO:0000313" key="2">
    <source>
        <dbReference type="EMBL" id="OME88601.1"/>
    </source>
</evidence>
<dbReference type="Proteomes" id="UP000187074">
    <property type="component" value="Unassembled WGS sequence"/>
</dbReference>
<proteinExistence type="predicted"/>
<protein>
    <submittedName>
        <fullName evidence="2">Glycosyl transferase family 2</fullName>
    </submittedName>
</protein>
<organism evidence="2 3">
    <name type="scientific">Paenibacillus lautus</name>
    <name type="common">Bacillus lautus</name>
    <dbReference type="NCBI Taxonomy" id="1401"/>
    <lineage>
        <taxon>Bacteria</taxon>
        <taxon>Bacillati</taxon>
        <taxon>Bacillota</taxon>
        <taxon>Bacilli</taxon>
        <taxon>Bacillales</taxon>
        <taxon>Paenibacillaceae</taxon>
        <taxon>Paenibacillus</taxon>
    </lineage>
</organism>
<dbReference type="Gene3D" id="3.90.550.10">
    <property type="entry name" value="Spore Coat Polysaccharide Biosynthesis Protein SpsA, Chain A"/>
    <property type="match status" value="1"/>
</dbReference>
<name>A0A1R1ASS1_PAELA</name>
<dbReference type="EMBL" id="MRTF01000014">
    <property type="protein sequence ID" value="OME88601.1"/>
    <property type="molecule type" value="Genomic_DNA"/>
</dbReference>
<dbReference type="OrthoDB" id="6713581at2"/>
<dbReference type="InterPro" id="IPR001173">
    <property type="entry name" value="Glyco_trans_2-like"/>
</dbReference>
<evidence type="ECO:0000313" key="3">
    <source>
        <dbReference type="Proteomes" id="UP000187074"/>
    </source>
</evidence>
<dbReference type="CDD" id="cd00761">
    <property type="entry name" value="Glyco_tranf_GTA_type"/>
    <property type="match status" value="1"/>
</dbReference>
<gene>
    <name evidence="2" type="ORF">BK123_30445</name>
</gene>
<dbReference type="RefSeq" id="WP_076326093.1">
    <property type="nucleotide sequence ID" value="NZ_MRTF01000014.1"/>
</dbReference>
<dbReference type="PANTHER" id="PTHR43685:SF2">
    <property type="entry name" value="GLYCOSYLTRANSFERASE 2-LIKE DOMAIN-CONTAINING PROTEIN"/>
    <property type="match status" value="1"/>
</dbReference>